<dbReference type="EMBL" id="JFZT01000048">
    <property type="protein sequence ID" value="EZQ03164.1"/>
    <property type="molecule type" value="Genomic_DNA"/>
</dbReference>
<evidence type="ECO:0000256" key="2">
    <source>
        <dbReference type="ARBA" id="ARBA00023274"/>
    </source>
</evidence>
<evidence type="ECO:0000313" key="5">
    <source>
        <dbReference type="EMBL" id="EZQ03164.1"/>
    </source>
</evidence>
<keyword evidence="1 3" id="KW-0689">Ribosomal protein</keyword>
<sequence length="117" mass="13184">MRRTGSTDILARKLIRSLQKQDKPLWKVTADMLQSPSRKRTYVNLYKIEKYAKEGEVVVIPGKVLGIGSISKPVTVVALDFSKSAIEKINKVGGKVVGLYNFDKLDLKGKHVRLMRK</sequence>
<dbReference type="STRING" id="1160895.CM19_10065"/>
<keyword evidence="6" id="KW-1185">Reference proteome</keyword>
<comment type="caution">
    <text evidence="5">The sequence shown here is derived from an EMBL/GenBank/DDBJ whole genome shotgun (WGS) entry which is preliminary data.</text>
</comment>
<dbReference type="SUPFAM" id="SSF52080">
    <property type="entry name" value="Ribosomal proteins L15p and L18e"/>
    <property type="match status" value="1"/>
</dbReference>
<evidence type="ECO:0000259" key="4">
    <source>
        <dbReference type="Pfam" id="PF00828"/>
    </source>
</evidence>
<evidence type="ECO:0000313" key="6">
    <source>
        <dbReference type="Proteomes" id="UP000024332"/>
    </source>
</evidence>
<dbReference type="InterPro" id="IPR022947">
    <property type="entry name" value="Ribosomal_eL18_arc"/>
</dbReference>
<dbReference type="GO" id="GO:0005840">
    <property type="term" value="C:ribosome"/>
    <property type="evidence" value="ECO:0007669"/>
    <property type="project" value="UniProtKB-KW"/>
</dbReference>
<keyword evidence="2 3" id="KW-0687">Ribonucleoprotein</keyword>
<dbReference type="HAMAP" id="MF_00329">
    <property type="entry name" value="Ribosomal_eL18"/>
    <property type="match status" value="1"/>
</dbReference>
<dbReference type="Proteomes" id="UP000024332">
    <property type="component" value="Unassembled WGS sequence"/>
</dbReference>
<dbReference type="GO" id="GO:0006412">
    <property type="term" value="P:translation"/>
    <property type="evidence" value="ECO:0007669"/>
    <property type="project" value="UniProtKB-UniRule"/>
</dbReference>
<feature type="domain" description="Large ribosomal subunit protein uL15/eL18" evidence="4">
    <location>
        <begin position="61"/>
        <end position="97"/>
    </location>
</feature>
<dbReference type="NCBIfam" id="NF003079">
    <property type="entry name" value="PRK04005.1"/>
    <property type="match status" value="1"/>
</dbReference>
<dbReference type="OrthoDB" id="11309at2157"/>
<reference evidence="5 6" key="1">
    <citation type="submission" date="2014-03" db="EMBL/GenBank/DDBJ databases">
        <title>Draft genome sequence of the novel thermoacidophilic archaea Acidianus copahuensis ALE1 strain, isolated from Copahue volcanic area in Neuquen Argentina.</title>
        <authorList>
            <person name="Urbieta M.S."/>
            <person name="Rascovan N."/>
            <person name="Castro C."/>
            <person name="Revale S."/>
            <person name="Giaveno M.A."/>
            <person name="Vazquez M.P."/>
            <person name="Donati E.R."/>
        </authorList>
    </citation>
    <scope>NUCLEOTIDE SEQUENCE [LARGE SCALE GENOMIC DNA]</scope>
    <source>
        <strain evidence="5 6">ALE1</strain>
    </source>
</reference>
<dbReference type="Pfam" id="PF00828">
    <property type="entry name" value="Ribosomal_L27A"/>
    <property type="match status" value="1"/>
</dbReference>
<dbReference type="InterPro" id="IPR001196">
    <property type="entry name" value="Ribosomal_uL15_CS"/>
</dbReference>
<dbReference type="GO" id="GO:0003735">
    <property type="term" value="F:structural constituent of ribosome"/>
    <property type="evidence" value="ECO:0007669"/>
    <property type="project" value="InterPro"/>
</dbReference>
<evidence type="ECO:0000256" key="3">
    <source>
        <dbReference type="HAMAP-Rule" id="MF_00329"/>
    </source>
</evidence>
<proteinExistence type="inferred from homology"/>
<name>A0A031LNN0_9CREN</name>
<dbReference type="AlphaFoldDB" id="A0A031LNN0"/>
<protein>
    <recommendedName>
        <fullName evidence="3">Large ribosomal subunit protein eL18</fullName>
    </recommendedName>
</protein>
<dbReference type="InterPro" id="IPR021131">
    <property type="entry name" value="Ribosomal_uL15/eL18"/>
</dbReference>
<accession>A0A031LNN0</accession>
<dbReference type="Gene3D" id="3.100.10.10">
    <property type="match status" value="1"/>
</dbReference>
<dbReference type="PROSITE" id="PS00475">
    <property type="entry name" value="RIBOSOMAL_L15"/>
    <property type="match status" value="1"/>
</dbReference>
<dbReference type="GO" id="GO:1990904">
    <property type="term" value="C:ribonucleoprotein complex"/>
    <property type="evidence" value="ECO:0007669"/>
    <property type="project" value="UniProtKB-KW"/>
</dbReference>
<dbReference type="RefSeq" id="WP_048100212.1">
    <property type="nucleotide sequence ID" value="NZ_JFZT01000048.1"/>
</dbReference>
<gene>
    <name evidence="3" type="primary">rpl18e</name>
    <name evidence="5" type="ORF">CM19_10065</name>
</gene>
<comment type="similarity">
    <text evidence="3">Belongs to the eukaryotic ribosomal protein eL18 family.</text>
</comment>
<evidence type="ECO:0000256" key="1">
    <source>
        <dbReference type="ARBA" id="ARBA00022980"/>
    </source>
</evidence>
<dbReference type="InterPro" id="IPR036227">
    <property type="entry name" value="Ribosomal_uL15/eL18_sf"/>
</dbReference>
<organism evidence="5 6">
    <name type="scientific">Candidatus Acidianus copahuensis</name>
    <dbReference type="NCBI Taxonomy" id="1160895"/>
    <lineage>
        <taxon>Archaea</taxon>
        <taxon>Thermoproteota</taxon>
        <taxon>Thermoprotei</taxon>
        <taxon>Sulfolobales</taxon>
        <taxon>Sulfolobaceae</taxon>
        <taxon>Acidianus</taxon>
    </lineage>
</organism>